<evidence type="ECO:0000313" key="4">
    <source>
        <dbReference type="Proteomes" id="UP001168972"/>
    </source>
</evidence>
<feature type="domain" description="Peptidase M16 C-terminal" evidence="2">
    <location>
        <begin position="743"/>
        <end position="905"/>
    </location>
</feature>
<dbReference type="InterPro" id="IPR011249">
    <property type="entry name" value="Metalloenz_LuxS/M16"/>
</dbReference>
<dbReference type="PANTHER" id="PTHR43016">
    <property type="entry name" value="PRESEQUENCE PROTEASE"/>
    <property type="match status" value="1"/>
</dbReference>
<feature type="domain" description="Peptidase M16 N-terminal" evidence="1">
    <location>
        <begin position="63"/>
        <end position="146"/>
    </location>
</feature>
<dbReference type="AlphaFoldDB" id="A0AA39G1H7"/>
<dbReference type="Proteomes" id="UP001168972">
    <property type="component" value="Unassembled WGS sequence"/>
</dbReference>
<reference evidence="3" key="2">
    <citation type="submission" date="2023-03" db="EMBL/GenBank/DDBJ databases">
        <authorList>
            <person name="Inwood S.N."/>
            <person name="Skelly J.G."/>
            <person name="Guhlin J."/>
            <person name="Harrop T.W.R."/>
            <person name="Goldson S.G."/>
            <person name="Dearden P.K."/>
        </authorList>
    </citation>
    <scope>NUCLEOTIDE SEQUENCE</scope>
    <source>
        <strain evidence="3">Lincoln</strain>
        <tissue evidence="3">Whole body</tissue>
    </source>
</reference>
<name>A0AA39G1H7_MICHY</name>
<dbReference type="EMBL" id="JAQQBR010000003">
    <property type="protein sequence ID" value="KAK0179556.1"/>
    <property type="molecule type" value="Genomic_DNA"/>
</dbReference>
<dbReference type="PANTHER" id="PTHR43016:SF16">
    <property type="entry name" value="METALLOPROTEASE, PUTATIVE (AFU_ORTHOLOGUE AFUA_4G07610)-RELATED"/>
    <property type="match status" value="1"/>
</dbReference>
<dbReference type="Pfam" id="PF00675">
    <property type="entry name" value="Peptidase_M16"/>
    <property type="match status" value="1"/>
</dbReference>
<sequence>MAPVDNSPTSNMGGFELICSLKSNDTIPVHKYKSTKTGITVFIAEVDGPVVGGNFCLATEAFDDDGLPHTLEHLVFLGSEDYPYKGVLDLLGNRCLASGTNAWTDKDHTNYTMTTVGSEGFLSLMPIYLDHILFPNLTEAAFLTEVHHITGDGEDHGVIYCEMQSKENNGENLSCTELLRAIYPGKCGYKSVTGGLLENLRESTTNDKVIAYHREYYRPENLTIIITGQVQHAEVFKTLRPLEEKIISKGNRSPFERPWQSPVPPFTETVVKNITYGCDDEDNGLVSVGWRGPSAVTELYDFTGCSLLLKYLTDNSVSPLQKEFIEIDDPYACSVDFYLIENSVSILYLMFSGVPIEKVPHVKKHLTNVLMDVYESKSGIDMKRMATVIHRHQLETLSNLENMPHQAISFMLIGDALYGHTNTDLQQRLNTIDDLKKLADEPVSYWMNLLKKYLIDAPMAVVNATPSIAKQKELEEMEKKRIAERIEKLGEEGLKEKVIEYQNAVAKNEAPIPDDVLTCVSVPGTDSINFHHVKSFVTDGPDTHSRFAIDKLPLYTCLDHINTNFVYMFIVMNTSAIDRKAKPYMPLILEAIGECPIERNGTLVPYEDVVAELEADTIAVSTRMGFDSSSRFSCGAYGSSVNLMLQLEISKYNKGVQWIKELLFNTKFTCERIKIIAAKLVNEITQCKKNGYKITGDLMKGMIYNKDSNVFNASLLRQQQFLTKLIGRLNTNEGQNEVVSEIEAIMKQLTLGNNMVLYIASNVDKLSTQVPDLYTPWADNIFNCSIKNKLNVTPDWETMYPLKEIPIQGCVLGLGCVESSFFSQTGPCLKGFDHPDLASLLVCLQYLTQTEGPMWRQVRGQGLAYGCNIFTKPNEGLLYLTFYGSTSVVGAYKETRNIVNNLIEDDSWERLLYDSAKSSLIFEIVEREKSVGDTVSQSLLSYFKNVSHDYNRLMVQKIYAVSIKDLTRIANKYIKPIFNSEECKTAIVCHPSKVTEIADGFKSFSHDLKMYTSLESTYLNDW</sequence>
<dbReference type="SUPFAM" id="SSF63411">
    <property type="entry name" value="LuxS/MPP-like metallohydrolase"/>
    <property type="match status" value="4"/>
</dbReference>
<dbReference type="FunFam" id="3.30.830.10:FF:000015">
    <property type="entry name" value="Putative zinc metalloprotease"/>
    <property type="match status" value="1"/>
</dbReference>
<keyword evidence="4" id="KW-1185">Reference proteome</keyword>
<evidence type="ECO:0000259" key="2">
    <source>
        <dbReference type="Pfam" id="PF05193"/>
    </source>
</evidence>
<dbReference type="InterPro" id="IPR011765">
    <property type="entry name" value="Pept_M16_N"/>
</dbReference>
<evidence type="ECO:0008006" key="5">
    <source>
        <dbReference type="Google" id="ProtNLM"/>
    </source>
</evidence>
<dbReference type="GO" id="GO:0046872">
    <property type="term" value="F:metal ion binding"/>
    <property type="evidence" value="ECO:0007669"/>
    <property type="project" value="InterPro"/>
</dbReference>
<evidence type="ECO:0000259" key="1">
    <source>
        <dbReference type="Pfam" id="PF00675"/>
    </source>
</evidence>
<dbReference type="Pfam" id="PF05193">
    <property type="entry name" value="Peptidase_M16_C"/>
    <property type="match status" value="2"/>
</dbReference>
<dbReference type="Gene3D" id="3.30.830.10">
    <property type="entry name" value="Metalloenzyme, LuxS/M16 peptidase-like"/>
    <property type="match status" value="4"/>
</dbReference>
<proteinExistence type="predicted"/>
<gene>
    <name evidence="3" type="ORF">PV327_005298</name>
</gene>
<feature type="domain" description="Peptidase M16 C-terminal" evidence="2">
    <location>
        <begin position="205"/>
        <end position="372"/>
    </location>
</feature>
<protein>
    <recommendedName>
        <fullName evidence="5">Presequence protease, mitochondrial</fullName>
    </recommendedName>
</protein>
<reference evidence="3" key="1">
    <citation type="journal article" date="2023" name="bioRxiv">
        <title>Scaffold-level genome assemblies of two parasitoid biocontrol wasps reveal the parthenogenesis mechanism and an associated novel virus.</title>
        <authorList>
            <person name="Inwood S."/>
            <person name="Skelly J."/>
            <person name="Guhlin J."/>
            <person name="Harrop T."/>
            <person name="Goldson S."/>
            <person name="Dearden P."/>
        </authorList>
    </citation>
    <scope>NUCLEOTIDE SEQUENCE</scope>
    <source>
        <strain evidence="3">Lincoln</strain>
        <tissue evidence="3">Whole body</tissue>
    </source>
</reference>
<dbReference type="FunFam" id="3.30.830.10:FF:000031">
    <property type="entry name" value="Putative zinc metalloprotease"/>
    <property type="match status" value="1"/>
</dbReference>
<dbReference type="InterPro" id="IPR007863">
    <property type="entry name" value="Peptidase_M16_C"/>
</dbReference>
<accession>A0AA39G1H7</accession>
<organism evidence="3 4">
    <name type="scientific">Microctonus hyperodae</name>
    <name type="common">Parasitoid wasp</name>
    <dbReference type="NCBI Taxonomy" id="165561"/>
    <lineage>
        <taxon>Eukaryota</taxon>
        <taxon>Metazoa</taxon>
        <taxon>Ecdysozoa</taxon>
        <taxon>Arthropoda</taxon>
        <taxon>Hexapoda</taxon>
        <taxon>Insecta</taxon>
        <taxon>Pterygota</taxon>
        <taxon>Neoptera</taxon>
        <taxon>Endopterygota</taxon>
        <taxon>Hymenoptera</taxon>
        <taxon>Apocrita</taxon>
        <taxon>Ichneumonoidea</taxon>
        <taxon>Braconidae</taxon>
        <taxon>Euphorinae</taxon>
        <taxon>Microctonus</taxon>
    </lineage>
</organism>
<evidence type="ECO:0000313" key="3">
    <source>
        <dbReference type="EMBL" id="KAK0179556.1"/>
    </source>
</evidence>
<comment type="caution">
    <text evidence="3">The sequence shown here is derived from an EMBL/GenBank/DDBJ whole genome shotgun (WGS) entry which is preliminary data.</text>
</comment>